<dbReference type="EnsemblMetazoa" id="HelroT185468">
    <property type="protein sequence ID" value="HelroP185468"/>
    <property type="gene ID" value="HelroG185468"/>
</dbReference>
<feature type="domain" description="Neurotransmitter-gated ion-channel ligand-binding" evidence="3">
    <location>
        <begin position="27"/>
        <end position="167"/>
    </location>
</feature>
<dbReference type="InterPro" id="IPR006201">
    <property type="entry name" value="Neur_channel"/>
</dbReference>
<accession>T1FMU9</accession>
<dbReference type="EMBL" id="KB096222">
    <property type="protein sequence ID" value="ESO07334.1"/>
    <property type="molecule type" value="Genomic_DNA"/>
</dbReference>
<evidence type="ECO:0000313" key="5">
    <source>
        <dbReference type="EnsemblMetazoa" id="HelroP185468"/>
    </source>
</evidence>
<dbReference type="OrthoDB" id="5975154at2759"/>
<evidence type="ECO:0000256" key="1">
    <source>
        <dbReference type="SAM" id="MobiDB-lite"/>
    </source>
</evidence>
<evidence type="ECO:0000313" key="4">
    <source>
        <dbReference type="EMBL" id="ESO07334.1"/>
    </source>
</evidence>
<gene>
    <name evidence="5" type="primary">20210148</name>
    <name evidence="4" type="ORF">HELRODRAFT_185468</name>
</gene>
<feature type="signal peptide" evidence="2">
    <location>
        <begin position="1"/>
        <end position="19"/>
    </location>
</feature>
<dbReference type="Gene3D" id="2.70.170.10">
    <property type="entry name" value="Neurotransmitter-gated ion-channel ligand-binding domain"/>
    <property type="match status" value="1"/>
</dbReference>
<dbReference type="GO" id="GO:0045202">
    <property type="term" value="C:synapse"/>
    <property type="evidence" value="ECO:0000318"/>
    <property type="project" value="GO_Central"/>
</dbReference>
<dbReference type="GO" id="GO:0004888">
    <property type="term" value="F:transmembrane signaling receptor activity"/>
    <property type="evidence" value="ECO:0007669"/>
    <property type="project" value="InterPro"/>
</dbReference>
<feature type="region of interest" description="Disordered" evidence="1">
    <location>
        <begin position="223"/>
        <end position="256"/>
    </location>
</feature>
<keyword evidence="6" id="KW-1185">Reference proteome</keyword>
<evidence type="ECO:0000256" key="2">
    <source>
        <dbReference type="SAM" id="SignalP"/>
    </source>
</evidence>
<reference evidence="4 6" key="2">
    <citation type="journal article" date="2013" name="Nature">
        <title>Insights into bilaterian evolution from three spiralian genomes.</title>
        <authorList>
            <person name="Simakov O."/>
            <person name="Marletaz F."/>
            <person name="Cho S.J."/>
            <person name="Edsinger-Gonzales E."/>
            <person name="Havlak P."/>
            <person name="Hellsten U."/>
            <person name="Kuo D.H."/>
            <person name="Larsson T."/>
            <person name="Lv J."/>
            <person name="Arendt D."/>
            <person name="Savage R."/>
            <person name="Osoegawa K."/>
            <person name="de Jong P."/>
            <person name="Grimwood J."/>
            <person name="Chapman J.A."/>
            <person name="Shapiro H."/>
            <person name="Aerts A."/>
            <person name="Otillar R.P."/>
            <person name="Terry A.Y."/>
            <person name="Boore J.L."/>
            <person name="Grigoriev I.V."/>
            <person name="Lindberg D.R."/>
            <person name="Seaver E.C."/>
            <person name="Weisblat D.A."/>
            <person name="Putnam N.H."/>
            <person name="Rokhsar D.S."/>
        </authorList>
    </citation>
    <scope>NUCLEOTIDE SEQUENCE</scope>
</reference>
<feature type="chain" id="PRO_5010980824" description="Neurotransmitter-gated ion-channel ligand-binding domain-containing protein" evidence="2">
    <location>
        <begin position="20"/>
        <end position="256"/>
    </location>
</feature>
<dbReference type="GO" id="GO:0042391">
    <property type="term" value="P:regulation of membrane potential"/>
    <property type="evidence" value="ECO:0000318"/>
    <property type="project" value="GO_Central"/>
</dbReference>
<dbReference type="GO" id="GO:0005886">
    <property type="term" value="C:plasma membrane"/>
    <property type="evidence" value="ECO:0000318"/>
    <property type="project" value="GO_Central"/>
</dbReference>
<dbReference type="Proteomes" id="UP000015101">
    <property type="component" value="Unassembled WGS sequence"/>
</dbReference>
<name>T1FMU9_HELRO</name>
<sequence>MKLLLVTLVLALSVEAILGSHYEAKAKLWKHLFDDYHKEFEPEDAKIGFGMGIQCAMYDRRTHVVSTYVWERYSWVDKRLTWAPADYDNVQSLRVSPDHLWMPDFKLYHGHDEKEMTKTVLNHDGSIIWIPPAMYKSLCEKGANDTLHCHYKIGSWTVDDDTVGLEKWGAGASLDYYQNTTCPLVPSLGHVEVIRRTYPCCHNIPYAAMEIAVDYVYHDDHDDDHHHHHHHHDHDHDHDHHAAVAKPAHDDHEDEC</sequence>
<dbReference type="CTD" id="20210148"/>
<dbReference type="GO" id="GO:1904315">
    <property type="term" value="F:transmitter-gated monoatomic ion channel activity involved in regulation of postsynaptic membrane potential"/>
    <property type="evidence" value="ECO:0000318"/>
    <property type="project" value="GO_Central"/>
</dbReference>
<dbReference type="GO" id="GO:0034220">
    <property type="term" value="P:monoatomic ion transmembrane transport"/>
    <property type="evidence" value="ECO:0000318"/>
    <property type="project" value="GO_Central"/>
</dbReference>
<dbReference type="PANTHER" id="PTHR18945">
    <property type="entry name" value="NEUROTRANSMITTER GATED ION CHANNEL"/>
    <property type="match status" value="1"/>
</dbReference>
<dbReference type="STRING" id="6412.T1FMU9"/>
<keyword evidence="2" id="KW-0732">Signal</keyword>
<evidence type="ECO:0000259" key="3">
    <source>
        <dbReference type="Pfam" id="PF02931"/>
    </source>
</evidence>
<proteinExistence type="predicted"/>
<dbReference type="GO" id="GO:1902495">
    <property type="term" value="C:transmembrane transporter complex"/>
    <property type="evidence" value="ECO:0000318"/>
    <property type="project" value="GO_Central"/>
</dbReference>
<dbReference type="GO" id="GO:0007268">
    <property type="term" value="P:chemical synaptic transmission"/>
    <property type="evidence" value="ECO:0000318"/>
    <property type="project" value="GO_Central"/>
</dbReference>
<dbReference type="HOGENOM" id="CLU_1086941_0_0_1"/>
<reference evidence="5" key="3">
    <citation type="submission" date="2015-06" db="UniProtKB">
        <authorList>
            <consortium name="EnsemblMetazoa"/>
        </authorList>
    </citation>
    <scope>IDENTIFICATION</scope>
</reference>
<dbReference type="InParanoid" id="T1FMU9"/>
<dbReference type="KEGG" id="hro:HELRODRAFT_185468"/>
<dbReference type="EMBL" id="AMQM01003635">
    <property type="status" value="NOT_ANNOTATED_CDS"/>
    <property type="molecule type" value="Genomic_DNA"/>
</dbReference>
<feature type="compositionally biased region" description="Basic and acidic residues" evidence="1">
    <location>
        <begin position="234"/>
        <end position="256"/>
    </location>
</feature>
<dbReference type="GeneID" id="20210148"/>
<dbReference type="InterPro" id="IPR006202">
    <property type="entry name" value="Neur_chan_lig-bd"/>
</dbReference>
<dbReference type="AlphaFoldDB" id="T1FMU9"/>
<dbReference type="GO" id="GO:0043005">
    <property type="term" value="C:neuron projection"/>
    <property type="evidence" value="ECO:0000318"/>
    <property type="project" value="GO_Central"/>
</dbReference>
<dbReference type="GO" id="GO:0005231">
    <property type="term" value="F:excitatory extracellular ligand-gated monoatomic ion channel activity"/>
    <property type="evidence" value="ECO:0000318"/>
    <property type="project" value="GO_Central"/>
</dbReference>
<dbReference type="SUPFAM" id="SSF63712">
    <property type="entry name" value="Nicotinic receptor ligand binding domain-like"/>
    <property type="match status" value="1"/>
</dbReference>
<dbReference type="GO" id="GO:0098794">
    <property type="term" value="C:postsynapse"/>
    <property type="evidence" value="ECO:0007669"/>
    <property type="project" value="GOC"/>
</dbReference>
<organism evidence="5 6">
    <name type="scientific">Helobdella robusta</name>
    <name type="common">Californian leech</name>
    <dbReference type="NCBI Taxonomy" id="6412"/>
    <lineage>
        <taxon>Eukaryota</taxon>
        <taxon>Metazoa</taxon>
        <taxon>Spiralia</taxon>
        <taxon>Lophotrochozoa</taxon>
        <taxon>Annelida</taxon>
        <taxon>Clitellata</taxon>
        <taxon>Hirudinea</taxon>
        <taxon>Rhynchobdellida</taxon>
        <taxon>Glossiphoniidae</taxon>
        <taxon>Helobdella</taxon>
    </lineage>
</organism>
<dbReference type="InterPro" id="IPR036734">
    <property type="entry name" value="Neur_chan_lig-bd_sf"/>
</dbReference>
<protein>
    <recommendedName>
        <fullName evidence="3">Neurotransmitter-gated ion-channel ligand-binding domain-containing protein</fullName>
    </recommendedName>
</protein>
<dbReference type="eggNOG" id="KOG3645">
    <property type="taxonomic scope" value="Eukaryota"/>
</dbReference>
<evidence type="ECO:0000313" key="6">
    <source>
        <dbReference type="Proteomes" id="UP000015101"/>
    </source>
</evidence>
<dbReference type="Pfam" id="PF02931">
    <property type="entry name" value="Neur_chan_LBD"/>
    <property type="match status" value="1"/>
</dbReference>
<dbReference type="RefSeq" id="XP_009014712.1">
    <property type="nucleotide sequence ID" value="XM_009016464.1"/>
</dbReference>
<reference evidence="6" key="1">
    <citation type="submission" date="2012-12" db="EMBL/GenBank/DDBJ databases">
        <authorList>
            <person name="Hellsten U."/>
            <person name="Grimwood J."/>
            <person name="Chapman J.A."/>
            <person name="Shapiro H."/>
            <person name="Aerts A."/>
            <person name="Otillar R.P."/>
            <person name="Terry A.Y."/>
            <person name="Boore J.L."/>
            <person name="Simakov O."/>
            <person name="Marletaz F."/>
            <person name="Cho S.-J."/>
            <person name="Edsinger-Gonzales E."/>
            <person name="Havlak P."/>
            <person name="Kuo D.-H."/>
            <person name="Larsson T."/>
            <person name="Lv J."/>
            <person name="Arendt D."/>
            <person name="Savage R."/>
            <person name="Osoegawa K."/>
            <person name="de Jong P."/>
            <person name="Lindberg D.R."/>
            <person name="Seaver E.C."/>
            <person name="Weisblat D.A."/>
            <person name="Putnam N.H."/>
            <person name="Grigoriev I.V."/>
            <person name="Rokhsar D.S."/>
        </authorList>
    </citation>
    <scope>NUCLEOTIDE SEQUENCE</scope>
</reference>